<dbReference type="Proteomes" id="UP000515800">
    <property type="component" value="Chromosome"/>
</dbReference>
<organism evidence="1 2">
    <name type="scientific">Weissella diestrammenae</name>
    <dbReference type="NCBI Taxonomy" id="1162633"/>
    <lineage>
        <taxon>Bacteria</taxon>
        <taxon>Bacillati</taxon>
        <taxon>Bacillota</taxon>
        <taxon>Bacilli</taxon>
        <taxon>Lactobacillales</taxon>
        <taxon>Lactobacillaceae</taxon>
        <taxon>Weissella</taxon>
    </lineage>
</organism>
<sequence>MLENSVSLNSFLRSVCDNKVPKRWNVRYSGTKGVVSFYFNRQYFEYSFTIVDDFEFVDFKLLSEEERDVVSDDVLNKILSGKK</sequence>
<evidence type="ECO:0000313" key="2">
    <source>
        <dbReference type="Proteomes" id="UP000515800"/>
    </source>
</evidence>
<name>A0A7G9T3R0_9LACO</name>
<reference evidence="1 2" key="1">
    <citation type="submission" date="2020-08" db="EMBL/GenBank/DDBJ databases">
        <title>Genome sequence of Weissella diestrammenae KACC 16890T.</title>
        <authorList>
            <person name="Hyun D.-W."/>
            <person name="Bae J.-W."/>
        </authorList>
    </citation>
    <scope>NUCLEOTIDE SEQUENCE [LARGE SCALE GENOMIC DNA]</scope>
    <source>
        <strain evidence="1 2">KACC 16890</strain>
    </source>
</reference>
<dbReference type="RefSeq" id="WP_187528570.1">
    <property type="nucleotide sequence ID" value="NZ_CP060724.1"/>
</dbReference>
<dbReference type="EMBL" id="CP060724">
    <property type="protein sequence ID" value="QNN74735.1"/>
    <property type="molecule type" value="Genomic_DNA"/>
</dbReference>
<gene>
    <name evidence="1" type="ORF">H9L19_04760</name>
</gene>
<keyword evidence="2" id="KW-1185">Reference proteome</keyword>
<dbReference type="AlphaFoldDB" id="A0A7G9T3R0"/>
<protein>
    <submittedName>
        <fullName evidence="1">Uncharacterized protein</fullName>
    </submittedName>
</protein>
<accession>A0A7G9T3R0</accession>
<dbReference type="KEGG" id="wdi:H9L19_04760"/>
<evidence type="ECO:0000313" key="1">
    <source>
        <dbReference type="EMBL" id="QNN74735.1"/>
    </source>
</evidence>
<proteinExistence type="predicted"/>